<protein>
    <recommendedName>
        <fullName evidence="5">G domain-containing protein</fullName>
    </recommendedName>
</protein>
<reference evidence="3" key="1">
    <citation type="submission" date="2015-01" db="EMBL/GenBank/DDBJ databases">
        <title>The Genome Sequence of Cladophialophora bantiana CBS 173.52.</title>
        <authorList>
            <consortium name="The Broad Institute Genomics Platform"/>
            <person name="Cuomo C."/>
            <person name="de Hoog S."/>
            <person name="Gorbushina A."/>
            <person name="Stielow B."/>
            <person name="Teixiera M."/>
            <person name="Abouelleil A."/>
            <person name="Chapman S.B."/>
            <person name="Priest M."/>
            <person name="Young S.K."/>
            <person name="Wortman J."/>
            <person name="Nusbaum C."/>
            <person name="Birren B."/>
        </authorList>
    </citation>
    <scope>NUCLEOTIDE SEQUENCE [LARGE SCALE GENOMIC DNA]</scope>
    <source>
        <strain evidence="3">CBS 173.52</strain>
    </source>
</reference>
<dbReference type="Gene3D" id="3.40.50.300">
    <property type="entry name" value="P-loop containing nucleotide triphosphate hydrolases"/>
    <property type="match status" value="1"/>
</dbReference>
<proteinExistence type="predicted"/>
<keyword evidence="2" id="KW-0472">Membrane</keyword>
<evidence type="ECO:0000313" key="3">
    <source>
        <dbReference type="EMBL" id="KIW87633.1"/>
    </source>
</evidence>
<name>A0A0D2H2V1_CLAB1</name>
<dbReference type="Proteomes" id="UP000053789">
    <property type="component" value="Unassembled WGS sequence"/>
</dbReference>
<feature type="compositionally biased region" description="Polar residues" evidence="1">
    <location>
        <begin position="693"/>
        <end position="739"/>
    </location>
</feature>
<dbReference type="VEuPathDB" id="FungiDB:Z519_11607"/>
<evidence type="ECO:0000256" key="2">
    <source>
        <dbReference type="SAM" id="Phobius"/>
    </source>
</evidence>
<evidence type="ECO:0008006" key="5">
    <source>
        <dbReference type="Google" id="ProtNLM"/>
    </source>
</evidence>
<dbReference type="InterPro" id="IPR027417">
    <property type="entry name" value="P-loop_NTPase"/>
</dbReference>
<keyword evidence="4" id="KW-1185">Reference proteome</keyword>
<feature type="region of interest" description="Disordered" evidence="1">
    <location>
        <begin position="493"/>
        <end position="525"/>
    </location>
</feature>
<feature type="compositionally biased region" description="Basic and acidic residues" evidence="1">
    <location>
        <begin position="307"/>
        <end position="319"/>
    </location>
</feature>
<dbReference type="EMBL" id="KN847002">
    <property type="protein sequence ID" value="KIW87633.1"/>
    <property type="molecule type" value="Genomic_DNA"/>
</dbReference>
<dbReference type="GeneID" id="27704535"/>
<dbReference type="AlphaFoldDB" id="A0A0D2H2V1"/>
<feature type="region of interest" description="Disordered" evidence="1">
    <location>
        <begin position="685"/>
        <end position="746"/>
    </location>
</feature>
<feature type="transmembrane region" description="Helical" evidence="2">
    <location>
        <begin position="940"/>
        <end position="957"/>
    </location>
</feature>
<accession>A0A0D2H2V1</accession>
<feature type="region of interest" description="Disordered" evidence="1">
    <location>
        <begin position="294"/>
        <end position="319"/>
    </location>
</feature>
<evidence type="ECO:0000313" key="4">
    <source>
        <dbReference type="Proteomes" id="UP000053789"/>
    </source>
</evidence>
<keyword evidence="2" id="KW-0812">Transmembrane</keyword>
<keyword evidence="2" id="KW-1133">Transmembrane helix</keyword>
<dbReference type="RefSeq" id="XP_016614302.1">
    <property type="nucleotide sequence ID" value="XM_016769318.1"/>
</dbReference>
<sequence length="1017" mass="115953">MATETYELPRPGDVVILVMGLTGSGQSRFINQFQFDRSVKRTSPLNSRTERVKTYKCWDPEFETFWIIDTPGFTKALHSDVEILRDIAGWLKRACLEGIQVTGILYLNSSPRGISRPKRIDDLYLLIELCGEQALRRVILVTNFRDKVDATGEDTRQQELEDSQLFESVSINGSRIFRHTNGTATARQIVRHLLSIRTGHEPGTYLQIQKEMVDEGKELDQTRAGQSMVVSLALLREVSAEFRRKLKVELQSSLANSRRELSHHRHQKLEVEQVLDAALPGDSPHLKQMAVHSDSGYGTGGDFDEDGQTRKEALDSDRGRENTISLRAPSHFSTDADVRISRGSNYLESTAVDPDILQRMTPNDEDIGSRIGVTKLPPVLTAEKHLEACLLSNDELLTAFRQISQRPNVQDLCADIREHLKYYQIDLRAQACTRLENASASLLRGHWYRERIAKRMACKLTGSAEDEEEEQDDDEGDVRTRESLLDLEEWIRGNQGFSDPNEGGVLPADMQQDTPEDRPNDSPDDLLEAFSELDYVKRMEHFIFRGTPFKKLLERIQMQAVTPRYYSLRRTLMTLPKESISFYSIIQQSWPDKLRLRIAKASKVEWDWWPLPPAQEPLPTDHCRISWKCHCGRSHATDVPKAEAEKLSKLIDLRVSPLSDDHLCKGREKGRRSWRQFLRPRSSTFLPDVSGPDLSSTSSARNHAAQAQTSSTTSMNQASSTGKIPGASGSSARNSTPTMPTGRDRNATLFGNRLQQHAVQIGVSSNDLLLVLGVKGKKRCLDISQIDFKKNRIENDGQLVAQITNAYQSKRGWLRLWFSVYQFRFCSFRKFLKYRAERISSIQDGVPEHNPDYEYKSGSQTPPIERPPISQEEFEDSLYPCATPCHLWFWPWHECIGPLTQQRMYERLPKKRNFWDVKGATYSEAWGLESRYKASFVHMLAYHLLMVVGPFGFWGWWQSRHPDDMQGAAVPLTIVLALMSMFWSSIGLLRLPEEGTYQGPPTMSYVQSNLVLQRPSV</sequence>
<feature type="transmembrane region" description="Helical" evidence="2">
    <location>
        <begin position="969"/>
        <end position="989"/>
    </location>
</feature>
<evidence type="ECO:0000256" key="1">
    <source>
        <dbReference type="SAM" id="MobiDB-lite"/>
    </source>
</evidence>
<gene>
    <name evidence="3" type="ORF">Z519_11607</name>
</gene>
<dbReference type="OrthoDB" id="443402at2759"/>
<dbReference type="CDD" id="cd00882">
    <property type="entry name" value="Ras_like_GTPase"/>
    <property type="match status" value="1"/>
</dbReference>
<dbReference type="SUPFAM" id="SSF52540">
    <property type="entry name" value="P-loop containing nucleoside triphosphate hydrolases"/>
    <property type="match status" value="1"/>
</dbReference>
<dbReference type="HOGENOM" id="CLU_296653_0_0_1"/>
<organism evidence="3 4">
    <name type="scientific">Cladophialophora bantiana (strain ATCC 10958 / CBS 173.52 / CDC B-1940 / NIH 8579)</name>
    <name type="common">Xylohypha bantiana</name>
    <dbReference type="NCBI Taxonomy" id="1442370"/>
    <lineage>
        <taxon>Eukaryota</taxon>
        <taxon>Fungi</taxon>
        <taxon>Dikarya</taxon>
        <taxon>Ascomycota</taxon>
        <taxon>Pezizomycotina</taxon>
        <taxon>Eurotiomycetes</taxon>
        <taxon>Chaetothyriomycetidae</taxon>
        <taxon>Chaetothyriales</taxon>
        <taxon>Herpotrichiellaceae</taxon>
        <taxon>Cladophialophora</taxon>
    </lineage>
</organism>